<dbReference type="InterPro" id="IPR029063">
    <property type="entry name" value="SAM-dependent_MTases_sf"/>
</dbReference>
<dbReference type="Gene3D" id="2.20.25.110">
    <property type="entry name" value="S-adenosyl-L-methionine-dependent methyltransferases"/>
    <property type="match status" value="1"/>
</dbReference>
<keyword evidence="4" id="KW-1185">Reference proteome</keyword>
<protein>
    <submittedName>
        <fullName evidence="3">Class I SAM-dependent methyltransferase</fullName>
    </submittedName>
</protein>
<proteinExistence type="predicted"/>
<gene>
    <name evidence="3" type="ORF">D6D85_09260</name>
</gene>
<dbReference type="AlphaFoldDB" id="A0A429GJA9"/>
<feature type="domain" description="Methyltransferase" evidence="2">
    <location>
        <begin position="39"/>
        <end position="133"/>
    </location>
</feature>
<dbReference type="GO" id="GO:0008168">
    <property type="term" value="F:methyltransferase activity"/>
    <property type="evidence" value="ECO:0007669"/>
    <property type="project" value="UniProtKB-KW"/>
</dbReference>
<comment type="caution">
    <text evidence="3">The sequence shown here is derived from an EMBL/GenBank/DDBJ whole genome shotgun (WGS) entry which is preliminary data.</text>
</comment>
<dbReference type="OrthoDB" id="1018at2157"/>
<keyword evidence="3" id="KW-0489">Methyltransferase</keyword>
<evidence type="ECO:0000313" key="3">
    <source>
        <dbReference type="EMBL" id="RSN73857.1"/>
    </source>
</evidence>
<reference evidence="3 4" key="1">
    <citation type="submission" date="2018-10" db="EMBL/GenBank/DDBJ databases">
        <title>Co-occurring genomic capacity for anaerobic methane metabolism and dissimilatory sulfite reduction discovered in the Korarchaeota.</title>
        <authorList>
            <person name="Mckay L.J."/>
            <person name="Dlakic M."/>
            <person name="Fields M.W."/>
            <person name="Delmont T.O."/>
            <person name="Eren A.M."/>
            <person name="Jay Z.J."/>
            <person name="Klingelsmith K.B."/>
            <person name="Rusch D.B."/>
            <person name="Inskeep W.P."/>
        </authorList>
    </citation>
    <scope>NUCLEOTIDE SEQUENCE [LARGE SCALE GENOMIC DNA]</scope>
    <source>
        <strain evidence="3 4">MDKW</strain>
    </source>
</reference>
<dbReference type="GO" id="GO:0032259">
    <property type="term" value="P:methylation"/>
    <property type="evidence" value="ECO:0007669"/>
    <property type="project" value="UniProtKB-KW"/>
</dbReference>
<keyword evidence="1 3" id="KW-0808">Transferase</keyword>
<evidence type="ECO:0000259" key="2">
    <source>
        <dbReference type="Pfam" id="PF13649"/>
    </source>
</evidence>
<dbReference type="RefSeq" id="WP_125671707.1">
    <property type="nucleotide sequence ID" value="NZ_RCOS01000108.1"/>
</dbReference>
<dbReference type="Pfam" id="PF13649">
    <property type="entry name" value="Methyltransf_25"/>
    <property type="match status" value="1"/>
</dbReference>
<dbReference type="PANTHER" id="PTHR43861">
    <property type="entry name" value="TRANS-ACONITATE 2-METHYLTRANSFERASE-RELATED"/>
    <property type="match status" value="1"/>
</dbReference>
<dbReference type="InterPro" id="IPR041698">
    <property type="entry name" value="Methyltransf_25"/>
</dbReference>
<dbReference type="CDD" id="cd02440">
    <property type="entry name" value="AdoMet_MTases"/>
    <property type="match status" value="1"/>
</dbReference>
<name>A0A429GJA9_9CREN</name>
<sequence length="252" mass="28938">MDQYALYYDLLYANRDVRREADFIESIIRKFSHVKVKKILDVGCGTGMHSIELGKRGYNVIGIDISEEMVKKAREKARGMENVSFLVGDAANTVFKDKFDAAIAMYGVASYFIEDEALMKFLNSIRQNIVEGGLFIFDTWNIFGVNDKRVYYEMPSPEFRKSGNMLAIKESTWTIDLMNQLADVDISWSIVDLSRGGVDVFSHRIRLRLFTPREIKHIMRDCGFSLCEIYPDYNLVPFSEDSPEMVIVARAD</sequence>
<dbReference type="Gene3D" id="3.40.50.150">
    <property type="entry name" value="Vaccinia Virus protein VP39"/>
    <property type="match status" value="1"/>
</dbReference>
<accession>A0A429GJA9</accession>
<evidence type="ECO:0000313" key="4">
    <source>
        <dbReference type="Proteomes" id="UP000277582"/>
    </source>
</evidence>
<dbReference type="Proteomes" id="UP000277582">
    <property type="component" value="Unassembled WGS sequence"/>
</dbReference>
<dbReference type="SUPFAM" id="SSF53335">
    <property type="entry name" value="S-adenosyl-L-methionine-dependent methyltransferases"/>
    <property type="match status" value="1"/>
</dbReference>
<evidence type="ECO:0000256" key="1">
    <source>
        <dbReference type="ARBA" id="ARBA00022679"/>
    </source>
</evidence>
<organism evidence="3 4">
    <name type="scientific">Candidatus Methanodesulfokora washburnensis</name>
    <dbReference type="NCBI Taxonomy" id="2478471"/>
    <lineage>
        <taxon>Archaea</taxon>
        <taxon>Thermoproteota</taxon>
        <taxon>Candidatus Korarchaeia</taxon>
        <taxon>Candidatus Korarchaeia incertae sedis</taxon>
        <taxon>Candidatus Methanodesulfokora</taxon>
    </lineage>
</organism>
<dbReference type="EMBL" id="RCOS01000108">
    <property type="protein sequence ID" value="RSN73857.1"/>
    <property type="molecule type" value="Genomic_DNA"/>
</dbReference>